<evidence type="ECO:0000313" key="3">
    <source>
        <dbReference type="Proteomes" id="UP000230423"/>
    </source>
</evidence>
<dbReference type="InterPro" id="IPR035892">
    <property type="entry name" value="C2_domain_sf"/>
</dbReference>
<name>A0A2G9TLP0_TELCI</name>
<dbReference type="AlphaFoldDB" id="A0A2G9TLP0"/>
<dbReference type="GO" id="GO:0051209">
    <property type="term" value="P:release of sequestered calcium ion into cytosol"/>
    <property type="evidence" value="ECO:0007669"/>
    <property type="project" value="TreeGrafter"/>
</dbReference>
<dbReference type="InterPro" id="IPR001192">
    <property type="entry name" value="PI-PLC_fam"/>
</dbReference>
<dbReference type="GO" id="GO:0032228">
    <property type="term" value="P:regulation of synaptic transmission, GABAergic"/>
    <property type="evidence" value="ECO:0007669"/>
    <property type="project" value="TreeGrafter"/>
</dbReference>
<dbReference type="GO" id="GO:0048015">
    <property type="term" value="P:phosphatidylinositol-mediated signaling"/>
    <property type="evidence" value="ECO:0007669"/>
    <property type="project" value="TreeGrafter"/>
</dbReference>
<feature type="non-terminal residue" evidence="2">
    <location>
        <position position="1"/>
    </location>
</feature>
<protein>
    <submittedName>
        <fullName evidence="2">C2 domain protein</fullName>
    </submittedName>
</protein>
<dbReference type="SUPFAM" id="SSF49562">
    <property type="entry name" value="C2 domain (Calcium/lipid-binding domain, CaLB)"/>
    <property type="match status" value="1"/>
</dbReference>
<reference evidence="2 3" key="1">
    <citation type="submission" date="2015-09" db="EMBL/GenBank/DDBJ databases">
        <title>Draft genome of the parasitic nematode Teladorsagia circumcincta isolate WARC Sus (inbred).</title>
        <authorList>
            <person name="Mitreva M."/>
        </authorList>
    </citation>
    <scope>NUCLEOTIDE SEQUENCE [LARGE SCALE GENOMIC DNA]</scope>
    <source>
        <strain evidence="2 3">S</strain>
    </source>
</reference>
<accession>A0A2G9TLP0</accession>
<dbReference type="PROSITE" id="PS50004">
    <property type="entry name" value="C2"/>
    <property type="match status" value="1"/>
</dbReference>
<dbReference type="PANTHER" id="PTHR10336:SF196">
    <property type="entry name" value="PHOSPHOINOSITIDE PHOSPHOLIPASE C"/>
    <property type="match status" value="1"/>
</dbReference>
<keyword evidence="3" id="KW-1185">Reference proteome</keyword>
<dbReference type="GO" id="GO:0007214">
    <property type="term" value="P:gamma-aminobutyric acid signaling pathway"/>
    <property type="evidence" value="ECO:0007669"/>
    <property type="project" value="TreeGrafter"/>
</dbReference>
<dbReference type="EMBL" id="KZ359844">
    <property type="protein sequence ID" value="PIO58798.1"/>
    <property type="molecule type" value="Genomic_DNA"/>
</dbReference>
<sequence length="113" mass="12798">ILHLRVLSGQQLPRPRNSNAKGDSSDPFVVIEIFGIPGDCAEERTKTVRNDGHNPSFDESFQFQVSVPELALVRFLVLDDDFIAPRLIGQMMRMVWSVEELEEDEGHVLNCCK</sequence>
<feature type="domain" description="C2" evidence="1">
    <location>
        <begin position="1"/>
        <end position="111"/>
    </location>
</feature>
<evidence type="ECO:0000259" key="1">
    <source>
        <dbReference type="PROSITE" id="PS50004"/>
    </source>
</evidence>
<dbReference type="PANTHER" id="PTHR10336">
    <property type="entry name" value="PHOSPHOINOSITIDE-SPECIFIC PHOSPHOLIPASE C FAMILY PROTEIN"/>
    <property type="match status" value="1"/>
</dbReference>
<dbReference type="Proteomes" id="UP000230423">
    <property type="component" value="Unassembled WGS sequence"/>
</dbReference>
<dbReference type="Gene3D" id="2.60.40.150">
    <property type="entry name" value="C2 domain"/>
    <property type="match status" value="1"/>
</dbReference>
<feature type="non-terminal residue" evidence="2">
    <location>
        <position position="113"/>
    </location>
</feature>
<dbReference type="Pfam" id="PF00168">
    <property type="entry name" value="C2"/>
    <property type="match status" value="1"/>
</dbReference>
<dbReference type="InterPro" id="IPR000008">
    <property type="entry name" value="C2_dom"/>
</dbReference>
<proteinExistence type="predicted"/>
<dbReference type="GO" id="GO:0004435">
    <property type="term" value="F:phosphatidylinositol-4,5-bisphosphate phospholipase C activity"/>
    <property type="evidence" value="ECO:0007669"/>
    <property type="project" value="TreeGrafter"/>
</dbReference>
<organism evidence="2 3">
    <name type="scientific">Teladorsagia circumcincta</name>
    <name type="common">Brown stomach worm</name>
    <name type="synonym">Ostertagia circumcincta</name>
    <dbReference type="NCBI Taxonomy" id="45464"/>
    <lineage>
        <taxon>Eukaryota</taxon>
        <taxon>Metazoa</taxon>
        <taxon>Ecdysozoa</taxon>
        <taxon>Nematoda</taxon>
        <taxon>Chromadorea</taxon>
        <taxon>Rhabditida</taxon>
        <taxon>Rhabditina</taxon>
        <taxon>Rhabditomorpha</taxon>
        <taxon>Strongyloidea</taxon>
        <taxon>Trichostrongylidae</taxon>
        <taxon>Teladorsagia</taxon>
    </lineage>
</organism>
<dbReference type="OrthoDB" id="269822at2759"/>
<evidence type="ECO:0000313" key="2">
    <source>
        <dbReference type="EMBL" id="PIO58798.1"/>
    </source>
</evidence>
<dbReference type="GO" id="GO:0046488">
    <property type="term" value="P:phosphatidylinositol metabolic process"/>
    <property type="evidence" value="ECO:0007669"/>
    <property type="project" value="TreeGrafter"/>
</dbReference>
<dbReference type="CDD" id="cd00275">
    <property type="entry name" value="C2_PLC_like"/>
    <property type="match status" value="1"/>
</dbReference>
<gene>
    <name evidence="2" type="ORF">TELCIR_19757</name>
</gene>
<dbReference type="SMART" id="SM00239">
    <property type="entry name" value="C2"/>
    <property type="match status" value="1"/>
</dbReference>